<dbReference type="InterPro" id="IPR036069">
    <property type="entry name" value="DUF34/NIF3_sf"/>
</dbReference>
<reference evidence="9" key="2">
    <citation type="submission" date="2017-04" db="EMBL/GenBank/DDBJ databases">
        <title>Function of individual gut microbiota members based on whole genome sequencing of pure cultures obtained from chicken caecum.</title>
        <authorList>
            <person name="Medvecky M."/>
            <person name="Cejkova D."/>
            <person name="Polansky O."/>
            <person name="Karasova D."/>
            <person name="Kubasova T."/>
            <person name="Cizek A."/>
            <person name="Rychlik I."/>
        </authorList>
    </citation>
    <scope>NUCLEOTIDE SEQUENCE [LARGE SCALE GENOMIC DNA]</scope>
    <source>
        <strain evidence="9">An175</strain>
    </source>
</reference>
<evidence type="ECO:0000313" key="7">
    <source>
        <dbReference type="EMBL" id="RGE70341.1"/>
    </source>
</evidence>
<evidence type="ECO:0000313" key="9">
    <source>
        <dbReference type="Proteomes" id="UP000196386"/>
    </source>
</evidence>
<dbReference type="PANTHER" id="PTHR13799:SF14">
    <property type="entry name" value="GTP CYCLOHYDROLASE 1 TYPE 2 HOMOLOG"/>
    <property type="match status" value="1"/>
</dbReference>
<evidence type="ECO:0000256" key="1">
    <source>
        <dbReference type="ARBA" id="ARBA00006964"/>
    </source>
</evidence>
<feature type="binding site" evidence="4">
    <location>
        <position position="100"/>
    </location>
    <ligand>
        <name>a divalent metal cation</name>
        <dbReference type="ChEBI" id="CHEBI:60240"/>
        <label>1</label>
    </ligand>
</feature>
<dbReference type="Gene3D" id="3.40.1390.30">
    <property type="entry name" value="NIF3 (NGG1p interacting factor 3)-like"/>
    <property type="match status" value="2"/>
</dbReference>
<dbReference type="EMBL" id="CZBE01000002">
    <property type="protein sequence ID" value="CUP27967.1"/>
    <property type="molecule type" value="Genomic_DNA"/>
</dbReference>
<protein>
    <recommendedName>
        <fullName evidence="2">GTP cyclohydrolase 1 type 2 homolog</fullName>
    </recommendedName>
</protein>
<evidence type="ECO:0000313" key="5">
    <source>
        <dbReference type="EMBL" id="CUP27967.1"/>
    </source>
</evidence>
<reference evidence="5 8" key="1">
    <citation type="submission" date="2015-09" db="EMBL/GenBank/DDBJ databases">
        <authorList>
            <consortium name="Pathogen Informatics"/>
        </authorList>
    </citation>
    <scope>NUCLEOTIDE SEQUENCE [LARGE SCALE GENOMIC DNA]</scope>
    <source>
        <strain evidence="5 8">2789STDY5834939</strain>
    </source>
</reference>
<feature type="binding site" evidence="4">
    <location>
        <position position="222"/>
    </location>
    <ligand>
        <name>a divalent metal cation</name>
        <dbReference type="ChEBI" id="CHEBI:60240"/>
        <label>1</label>
    </ligand>
</feature>
<reference evidence="6" key="3">
    <citation type="journal article" date="2018" name="BMC Genomics">
        <title>Whole genome sequencing and function prediction of 133 gut anaerobes isolated from chicken caecum in pure cultures.</title>
        <authorList>
            <person name="Medvecky M."/>
            <person name="Cejkova D."/>
            <person name="Polansky O."/>
            <person name="Karasova D."/>
            <person name="Kubasova T."/>
            <person name="Cizek A."/>
            <person name="Rychlik I."/>
        </authorList>
    </citation>
    <scope>NUCLEOTIDE SEQUENCE</scope>
    <source>
        <strain evidence="6">An175</strain>
    </source>
</reference>
<dbReference type="Proteomes" id="UP000196386">
    <property type="component" value="Unassembled WGS sequence"/>
</dbReference>
<feature type="binding site" evidence="4">
    <location>
        <position position="218"/>
    </location>
    <ligand>
        <name>a divalent metal cation</name>
        <dbReference type="ChEBI" id="CHEBI:60240"/>
        <label>1</label>
    </ligand>
</feature>
<accession>A0A174LZ80</accession>
<dbReference type="GO" id="GO:0046872">
    <property type="term" value="F:metal ion binding"/>
    <property type="evidence" value="ECO:0007669"/>
    <property type="project" value="UniProtKB-KW"/>
</dbReference>
<feature type="binding site" evidence="4">
    <location>
        <position position="65"/>
    </location>
    <ligand>
        <name>a divalent metal cation</name>
        <dbReference type="ChEBI" id="CHEBI:60240"/>
        <label>1</label>
    </ligand>
</feature>
<organism evidence="5 8">
    <name type="scientific">Anaerotruncus colihominis</name>
    <dbReference type="NCBI Taxonomy" id="169435"/>
    <lineage>
        <taxon>Bacteria</taxon>
        <taxon>Bacillati</taxon>
        <taxon>Bacillota</taxon>
        <taxon>Clostridia</taxon>
        <taxon>Eubacteriales</taxon>
        <taxon>Oscillospiraceae</taxon>
        <taxon>Anaerotruncus</taxon>
    </lineage>
</organism>
<feature type="binding site" evidence="4">
    <location>
        <position position="66"/>
    </location>
    <ligand>
        <name>a divalent metal cation</name>
        <dbReference type="ChEBI" id="CHEBI:60240"/>
        <label>1</label>
    </ligand>
</feature>
<reference evidence="7 10" key="4">
    <citation type="submission" date="2018-08" db="EMBL/GenBank/DDBJ databases">
        <title>A genome reference for cultivated species of the human gut microbiota.</title>
        <authorList>
            <person name="Zou Y."/>
            <person name="Xue W."/>
            <person name="Luo G."/>
        </authorList>
    </citation>
    <scope>NUCLEOTIDE SEQUENCE [LARGE SCALE GENOMIC DNA]</scope>
    <source>
        <strain evidence="7 10">TF05-12AC</strain>
    </source>
</reference>
<dbReference type="GeneID" id="72464867"/>
<dbReference type="Proteomes" id="UP000260828">
    <property type="component" value="Unassembled WGS sequence"/>
</dbReference>
<dbReference type="EMBL" id="QVME01000001">
    <property type="protein sequence ID" value="RGE70341.1"/>
    <property type="molecule type" value="Genomic_DNA"/>
</dbReference>
<proteinExistence type="inferred from homology"/>
<evidence type="ECO:0000313" key="6">
    <source>
        <dbReference type="EMBL" id="OUP68098.1"/>
    </source>
</evidence>
<sequence>MATVQMVYDAIDAAADFTLALDFDNPGLLVGDPNEQVRGVLAALDVTDSVIGEAISRGANLIVTHHPVIFHAMKRITSDTLVWKLVRAGISVISAHTNLDIAKGGVNDLLAQKLALNEIEVLELTRAPDGMGRAGMLERGMAPPEFAYYVKRMLDLSAVRYCDGGRVVERVAVCGGSGGSLLDAAVEKGCQALVTGDVKHDVMLDAVHRGITLIDAGHFGTENLVVPYLAGLARSACGDVPVAIARSGVDSATVI</sequence>
<name>A0A174LZ80_9FIRM</name>
<dbReference type="SUPFAM" id="SSF102705">
    <property type="entry name" value="NIF3 (NGG1p interacting factor 3)-like"/>
    <property type="match status" value="1"/>
</dbReference>
<evidence type="ECO:0000256" key="3">
    <source>
        <dbReference type="ARBA" id="ARBA00022723"/>
    </source>
</evidence>
<gene>
    <name evidence="6" type="ORF">B5F11_15165</name>
    <name evidence="7" type="ORF">DXC40_04635</name>
    <name evidence="5" type="ORF">ERS852551_00285</name>
</gene>
<keyword evidence="3 4" id="KW-0479">Metal-binding</keyword>
<dbReference type="EMBL" id="NFKP01000022">
    <property type="protein sequence ID" value="OUP68098.1"/>
    <property type="molecule type" value="Genomic_DNA"/>
</dbReference>
<dbReference type="GO" id="GO:0005737">
    <property type="term" value="C:cytoplasm"/>
    <property type="evidence" value="ECO:0007669"/>
    <property type="project" value="TreeGrafter"/>
</dbReference>
<evidence type="ECO:0000256" key="4">
    <source>
        <dbReference type="PIRSR" id="PIRSR602678-1"/>
    </source>
</evidence>
<dbReference type="OrthoDB" id="9792792at2"/>
<dbReference type="FunFam" id="3.40.1390.30:FF:000001">
    <property type="entry name" value="GTP cyclohydrolase 1 type 2"/>
    <property type="match status" value="1"/>
</dbReference>
<evidence type="ECO:0000313" key="10">
    <source>
        <dbReference type="Proteomes" id="UP000260828"/>
    </source>
</evidence>
<dbReference type="NCBIfam" id="TIGR00486">
    <property type="entry name" value="YbgI_SA1388"/>
    <property type="match status" value="1"/>
</dbReference>
<evidence type="ECO:0000256" key="2">
    <source>
        <dbReference type="ARBA" id="ARBA00022112"/>
    </source>
</evidence>
<dbReference type="PANTHER" id="PTHR13799">
    <property type="entry name" value="NGG1 INTERACTING FACTOR 3"/>
    <property type="match status" value="1"/>
</dbReference>
<dbReference type="AlphaFoldDB" id="A0A174LZ80"/>
<dbReference type="Pfam" id="PF01784">
    <property type="entry name" value="DUF34_NIF3"/>
    <property type="match status" value="1"/>
</dbReference>
<dbReference type="InterPro" id="IPR002678">
    <property type="entry name" value="DUF34/NIF3"/>
</dbReference>
<dbReference type="Proteomes" id="UP000095765">
    <property type="component" value="Unassembled WGS sequence"/>
</dbReference>
<evidence type="ECO:0000313" key="8">
    <source>
        <dbReference type="Proteomes" id="UP000095765"/>
    </source>
</evidence>
<dbReference type="RefSeq" id="WP_024730044.1">
    <property type="nucleotide sequence ID" value="NZ_CABIWA010000001.1"/>
</dbReference>
<comment type="similarity">
    <text evidence="1">Belongs to the GTP cyclohydrolase I type 2/NIF3 family.</text>
</comment>